<dbReference type="InterPro" id="IPR045085">
    <property type="entry name" value="HLD_clamp_pol_III_gamma_tau"/>
</dbReference>
<keyword evidence="4" id="KW-0862">Zinc</keyword>
<feature type="region of interest" description="Disordered" evidence="5">
    <location>
        <begin position="258"/>
        <end position="279"/>
    </location>
</feature>
<dbReference type="InterPro" id="IPR021998">
    <property type="entry name" value="Alfin_N"/>
</dbReference>
<sequence>MEGTPHPIPRTVEEVFNDFKGRRAGLIKALTNEKENLCLYGLPNETWEVNLPVEEVPPELPEPALGINFARDGMQEKDWLSLVAVHSDSWLLSVAFYFGARFGFGKSERKRLFQMINDLPTVFEVVTGAVKQVKEQAATQNNSSKNKSSGRLVGTFETYFGPSEIIHRPTSITEVDGGWTEVDGGGGTSSSITSLLLSVSDQVSSNRRGGIVSGNSKMMSVEMRGGVGGGMVGGGVDPSNLHLKKELTQIRKAARVLKDPGTSSSWRSPLASATSLTNNHNVNGQIDGNAIAYSSEKFLQLPLQVESNDSYSNSNLAIDKFNPNEKEKDRTVFLYNWKNQKSESERSRQNDKDDGSSDVESFTSASTGVGENDSRGDSCLSNRYGSAIFKCKDSNFTPSIRHSIKKKSKRSNHSSTSSRHKKEKLQMQMLLSRYKKNAVDGLAGSSLGGDDLLSLVDQSDDTEDYCNSEDLAKTSALSLLLLKLKNNGWAHSSDKKEDDSVSYSTPALSTSFYNRYSIKNPSTVDSWDATTASFNDAVDEVDDHWDFPGRQGCGIPCYWSRRSTPKSRNGSSCSPSFSDTWIKKYQRRHQCSSLGSNKRRLSSKTAAQILVPLLKNSADDRGSSMGSGKSDDELSTNFGELDLEGLSKLDGKRWSSCCRSQEGLELVATSGEVNKEGSPENTRSLSQKYRPTFFEELIGQNIVVKTLTSAVSRGRIAPLYLFHGPRGIGKTSTARIFAAALNCLATEETKPCGVCRECADFISGKSRYIREVDGSNKKGMEEIKNLFNKISMVYPSALPQYKVVVVDECHLLRSKTWLAFLRLLEKPLPRVVFIFVTTNIDNMPRAILSQCQKHIFNKISDGDIVTRLRKISTDERLDVESNALELIALNADGSLRDAETMLEQLSLFGKRITKSLVNELIGVVSDDKLLDLLELAMSSNATETVIRARELMDSGVDSIILMSQLVTLIVDIIAGTCPSVDAKNGDSFFGGRSCKCGSPRQSSNTTEEDHISMHKEATPQKQRNDAQFVPEKAAFSNSTSKEKPVSLTDADFLDSKNYQSRFIDGGFVAHVAFENHNIKTRAEGFLSSITNSFEIVLRCNVEVKLIVLQDSPDQKLRNENLENKSTRSNITGGNSDLDLRQDPPKVSKGSFNVSEDQQMQPSESITRNDSNSEVPLRRIESIIREQRLEAAWLKAMDKNTLDQQVF</sequence>
<keyword evidence="4" id="KW-0805">Transcription regulation</keyword>
<comment type="similarity">
    <text evidence="4">Belongs to the Alfin family.</text>
</comment>
<dbReference type="EMBL" id="JABTTQ020000003">
    <property type="protein sequence ID" value="KAK6159733.1"/>
    <property type="molecule type" value="Genomic_DNA"/>
</dbReference>
<name>A0ABR0XL54_REHGL</name>
<keyword evidence="4" id="KW-0804">Transcription</keyword>
<dbReference type="InterPro" id="IPR027417">
    <property type="entry name" value="P-loop_NTPase"/>
</dbReference>
<dbReference type="CDD" id="cd00009">
    <property type="entry name" value="AAA"/>
    <property type="match status" value="1"/>
</dbReference>
<feature type="region of interest" description="Disordered" evidence="5">
    <location>
        <begin position="400"/>
        <end position="424"/>
    </location>
</feature>
<organism evidence="7 8">
    <name type="scientific">Rehmannia glutinosa</name>
    <name type="common">Chinese foxglove</name>
    <dbReference type="NCBI Taxonomy" id="99300"/>
    <lineage>
        <taxon>Eukaryota</taxon>
        <taxon>Viridiplantae</taxon>
        <taxon>Streptophyta</taxon>
        <taxon>Embryophyta</taxon>
        <taxon>Tracheophyta</taxon>
        <taxon>Spermatophyta</taxon>
        <taxon>Magnoliopsida</taxon>
        <taxon>eudicotyledons</taxon>
        <taxon>Gunneridae</taxon>
        <taxon>Pentapetalae</taxon>
        <taxon>asterids</taxon>
        <taxon>lamiids</taxon>
        <taxon>Lamiales</taxon>
        <taxon>Orobanchaceae</taxon>
        <taxon>Rehmannieae</taxon>
        <taxon>Rehmannia</taxon>
    </lineage>
</organism>
<dbReference type="InterPro" id="IPR022754">
    <property type="entry name" value="DNA_pol_III_gamma-3"/>
</dbReference>
<dbReference type="SUPFAM" id="SSF52540">
    <property type="entry name" value="P-loop containing nucleoside triphosphate hydrolases"/>
    <property type="match status" value="1"/>
</dbReference>
<reference evidence="7 8" key="1">
    <citation type="journal article" date="2021" name="Comput. Struct. Biotechnol. J.">
        <title>De novo genome assembly of the potent medicinal plant Rehmannia glutinosa using nanopore technology.</title>
        <authorList>
            <person name="Ma L."/>
            <person name="Dong C."/>
            <person name="Song C."/>
            <person name="Wang X."/>
            <person name="Zheng X."/>
            <person name="Niu Y."/>
            <person name="Chen S."/>
            <person name="Feng W."/>
        </authorList>
    </citation>
    <scope>NUCLEOTIDE SEQUENCE [LARGE SCALE GENOMIC DNA]</scope>
    <source>
        <strain evidence="7">DH-2019</strain>
    </source>
</reference>
<gene>
    <name evidence="7" type="ORF">DH2020_003114</name>
</gene>
<dbReference type="SMART" id="SM00382">
    <property type="entry name" value="AAA"/>
    <property type="match status" value="1"/>
</dbReference>
<evidence type="ECO:0000256" key="4">
    <source>
        <dbReference type="RuleBase" id="RU369089"/>
    </source>
</evidence>
<dbReference type="NCBIfam" id="TIGR02397">
    <property type="entry name" value="dnaX_nterm"/>
    <property type="match status" value="1"/>
</dbReference>
<feature type="compositionally biased region" description="Basic and acidic residues" evidence="5">
    <location>
        <begin position="340"/>
        <end position="355"/>
    </location>
</feature>
<evidence type="ECO:0000256" key="5">
    <source>
        <dbReference type="SAM" id="MobiDB-lite"/>
    </source>
</evidence>
<comment type="similarity">
    <text evidence="1">Belongs to the DnaX/STICHEL family.</text>
</comment>
<evidence type="ECO:0000313" key="8">
    <source>
        <dbReference type="Proteomes" id="UP001318860"/>
    </source>
</evidence>
<feature type="region of interest" description="Disordered" evidence="5">
    <location>
        <begin position="995"/>
        <end position="1026"/>
    </location>
</feature>
<keyword evidence="4" id="KW-0479">Metal-binding</keyword>
<dbReference type="InterPro" id="IPR045104">
    <property type="entry name" value="Alfin"/>
</dbReference>
<evidence type="ECO:0000256" key="2">
    <source>
        <dbReference type="ARBA" id="ARBA00022741"/>
    </source>
</evidence>
<feature type="compositionally biased region" description="Polar residues" evidence="5">
    <location>
        <begin position="358"/>
        <end position="369"/>
    </location>
</feature>
<feature type="compositionally biased region" description="Basic and acidic residues" evidence="5">
    <location>
        <begin position="1007"/>
        <end position="1024"/>
    </location>
</feature>
<feature type="domain" description="AAA+ ATPase" evidence="6">
    <location>
        <begin position="716"/>
        <end position="860"/>
    </location>
</feature>
<dbReference type="CDD" id="cd18137">
    <property type="entry name" value="HLD_clamp_pol_III_gamma_tau"/>
    <property type="match status" value="1"/>
</dbReference>
<keyword evidence="2" id="KW-0547">Nucleotide-binding</keyword>
<protein>
    <recommendedName>
        <fullName evidence="4">PHD finger protein ALFIN-LIKE</fullName>
    </recommendedName>
</protein>
<dbReference type="Gene3D" id="3.40.50.300">
    <property type="entry name" value="P-loop containing nucleotide triphosphate hydrolases"/>
    <property type="match status" value="1"/>
</dbReference>
<comment type="function">
    <text evidence="4">Histone-binding component that specifically recognizes H3 tails trimethylated on 'Lys-4' (H3K4me3), which mark transcription start sites of virtually all active genes.</text>
</comment>
<feature type="compositionally biased region" description="Polar residues" evidence="5">
    <location>
        <begin position="1149"/>
        <end position="1172"/>
    </location>
</feature>
<comment type="domain">
    <text evidence="4">The PHD-type zinc finger mediates the binding to H3K4me3.</text>
</comment>
<dbReference type="InterPro" id="IPR054506">
    <property type="entry name" value="DnaA_N-like_STI"/>
</dbReference>
<feature type="compositionally biased region" description="Basic residues" evidence="5">
    <location>
        <begin position="402"/>
        <end position="423"/>
    </location>
</feature>
<comment type="subcellular location">
    <subcellularLocation>
        <location evidence="4">Nucleus</location>
    </subcellularLocation>
</comment>
<comment type="caution">
    <text evidence="7">The sequence shown here is derived from an EMBL/GenBank/DDBJ whole genome shotgun (WGS) entry which is preliminary data.</text>
</comment>
<dbReference type="Pfam" id="PF13177">
    <property type="entry name" value="DNA_pol3_delta2"/>
    <property type="match status" value="1"/>
</dbReference>
<accession>A0ABR0XL54</accession>
<dbReference type="Pfam" id="PF22608">
    <property type="entry name" value="DNAX_ATPase_lid"/>
    <property type="match status" value="1"/>
</dbReference>
<keyword evidence="4" id="KW-0156">Chromatin regulator</keyword>
<dbReference type="InterPro" id="IPR012763">
    <property type="entry name" value="DNA_pol_III_sug/sutau_N"/>
</dbReference>
<dbReference type="Proteomes" id="UP001318860">
    <property type="component" value="Unassembled WGS sequence"/>
</dbReference>
<dbReference type="InterPro" id="IPR003593">
    <property type="entry name" value="AAA+_ATPase"/>
</dbReference>
<evidence type="ECO:0000313" key="7">
    <source>
        <dbReference type="EMBL" id="KAK6159733.1"/>
    </source>
</evidence>
<feature type="region of interest" description="Disordered" evidence="5">
    <location>
        <begin position="1118"/>
        <end position="1172"/>
    </location>
</feature>
<comment type="subunit">
    <text evidence="4">Interacts with H3K4me3 and to a lesser extent with H3K4me2.</text>
</comment>
<dbReference type="Gene3D" id="1.10.8.60">
    <property type="match status" value="1"/>
</dbReference>
<evidence type="ECO:0000256" key="3">
    <source>
        <dbReference type="ARBA" id="ARBA00022840"/>
    </source>
</evidence>
<keyword evidence="8" id="KW-1185">Reference proteome</keyword>
<dbReference type="Pfam" id="PF12169">
    <property type="entry name" value="DNA_pol3_gamma3"/>
    <property type="match status" value="1"/>
</dbReference>
<feature type="compositionally biased region" description="Polar residues" evidence="5">
    <location>
        <begin position="261"/>
        <end position="279"/>
    </location>
</feature>
<keyword evidence="4" id="KW-0539">Nucleus</keyword>
<proteinExistence type="inferred from homology"/>
<feature type="region of interest" description="Disordered" evidence="5">
    <location>
        <begin position="340"/>
        <end position="376"/>
    </location>
</feature>
<dbReference type="Pfam" id="PF12165">
    <property type="entry name" value="Alfin"/>
    <property type="match status" value="1"/>
</dbReference>
<keyword evidence="3" id="KW-0067">ATP-binding</keyword>
<dbReference type="Pfam" id="PF23007">
    <property type="entry name" value="DnaA_N-like_STI"/>
    <property type="match status" value="1"/>
</dbReference>
<evidence type="ECO:0000259" key="6">
    <source>
        <dbReference type="SMART" id="SM00382"/>
    </source>
</evidence>
<keyword evidence="4" id="KW-0863">Zinc-finger</keyword>
<evidence type="ECO:0000256" key="1">
    <source>
        <dbReference type="ARBA" id="ARBA00006360"/>
    </source>
</evidence>
<dbReference type="PANTHER" id="PTHR12321">
    <property type="entry name" value="CPG BINDING PROTEIN"/>
    <property type="match status" value="1"/>
</dbReference>
<dbReference type="PANTHER" id="PTHR12321:SF60">
    <property type="entry name" value="PHD FINGER PROTEIN ALFIN-LIKE 6"/>
    <property type="match status" value="1"/>
</dbReference>